<dbReference type="Proteomes" id="UP000499080">
    <property type="component" value="Unassembled WGS sequence"/>
</dbReference>
<organism evidence="1 2">
    <name type="scientific">Araneus ventricosus</name>
    <name type="common">Orbweaver spider</name>
    <name type="synonym">Epeira ventricosa</name>
    <dbReference type="NCBI Taxonomy" id="182803"/>
    <lineage>
        <taxon>Eukaryota</taxon>
        <taxon>Metazoa</taxon>
        <taxon>Ecdysozoa</taxon>
        <taxon>Arthropoda</taxon>
        <taxon>Chelicerata</taxon>
        <taxon>Arachnida</taxon>
        <taxon>Araneae</taxon>
        <taxon>Araneomorphae</taxon>
        <taxon>Entelegynae</taxon>
        <taxon>Araneoidea</taxon>
        <taxon>Araneidae</taxon>
        <taxon>Araneus</taxon>
    </lineage>
</organism>
<name>A0A4Y2CUJ8_ARAVE</name>
<reference evidence="1 2" key="1">
    <citation type="journal article" date="2019" name="Sci. Rep.">
        <title>Orb-weaving spider Araneus ventricosus genome elucidates the spidroin gene catalogue.</title>
        <authorList>
            <person name="Kono N."/>
            <person name="Nakamura H."/>
            <person name="Ohtoshi R."/>
            <person name="Moran D.A.P."/>
            <person name="Shinohara A."/>
            <person name="Yoshida Y."/>
            <person name="Fujiwara M."/>
            <person name="Mori M."/>
            <person name="Tomita M."/>
            <person name="Arakawa K."/>
        </authorList>
    </citation>
    <scope>NUCLEOTIDE SEQUENCE [LARGE SCALE GENOMIC DNA]</scope>
</reference>
<evidence type="ECO:0000313" key="2">
    <source>
        <dbReference type="Proteomes" id="UP000499080"/>
    </source>
</evidence>
<evidence type="ECO:0000313" key="1">
    <source>
        <dbReference type="EMBL" id="GBM07368.1"/>
    </source>
</evidence>
<dbReference type="AlphaFoldDB" id="A0A4Y2CUJ8"/>
<proteinExistence type="predicted"/>
<protein>
    <submittedName>
        <fullName evidence="1">Uncharacterized protein</fullName>
    </submittedName>
</protein>
<keyword evidence="2" id="KW-1185">Reference proteome</keyword>
<dbReference type="EMBL" id="BGPR01000241">
    <property type="protein sequence ID" value="GBM07368.1"/>
    <property type="molecule type" value="Genomic_DNA"/>
</dbReference>
<comment type="caution">
    <text evidence="1">The sequence shown here is derived from an EMBL/GenBank/DDBJ whole genome shotgun (WGS) entry which is preliminary data.</text>
</comment>
<sequence length="98" mass="10663">MLNASPDLVVYLAHFQLHLDSVYIRIIAGYRNSLMVDGVLVPSKGAGSHMSLRAGEIWMAAFYPFPGVGMCPRRQIVGWARAATAPSHKRGLKIPLSG</sequence>
<accession>A0A4Y2CUJ8</accession>
<gene>
    <name evidence="1" type="ORF">AVEN_187902_1</name>
</gene>